<dbReference type="InterPro" id="IPR003829">
    <property type="entry name" value="Pirin_N_dom"/>
</dbReference>
<dbReference type="SUPFAM" id="SSF51182">
    <property type="entry name" value="RmlC-like cupins"/>
    <property type="match status" value="1"/>
</dbReference>
<protein>
    <recommendedName>
        <fullName evidence="3">Pirin N-terminal domain-containing protein</fullName>
    </recommendedName>
</protein>
<dbReference type="Gene3D" id="3.10.310.20">
    <property type="entry name" value="DHHA2 domain"/>
    <property type="match status" value="1"/>
</dbReference>
<dbReference type="InterPro" id="IPR038222">
    <property type="entry name" value="DHHA2_dom_sf"/>
</dbReference>
<comment type="similarity">
    <text evidence="1 2">Belongs to the pirin family.</text>
</comment>
<dbReference type="Proteomes" id="UP000008827">
    <property type="component" value="Chromosome 3"/>
</dbReference>
<dbReference type="InterPro" id="IPR011051">
    <property type="entry name" value="RmlC_Cupin_sf"/>
</dbReference>
<dbReference type="PANTHER" id="PTHR13903">
    <property type="entry name" value="PIRIN-RELATED"/>
    <property type="match status" value="1"/>
</dbReference>
<dbReference type="EMBL" id="CM000836">
    <property type="protein sequence ID" value="KRH65891.1"/>
    <property type="molecule type" value="Genomic_DNA"/>
</dbReference>
<dbReference type="Gramene" id="KRH65891">
    <property type="protein sequence ID" value="KRH65891"/>
    <property type="gene ID" value="GLYMA_03G069100"/>
</dbReference>
<dbReference type="EnsemblPlants" id="KRH65891">
    <property type="protein sequence ID" value="KRH65891"/>
    <property type="gene ID" value="GLYMA_03G069100"/>
</dbReference>
<dbReference type="InterPro" id="IPR012093">
    <property type="entry name" value="Pirin"/>
</dbReference>
<evidence type="ECO:0000313" key="5">
    <source>
        <dbReference type="EnsemblPlants" id="KRH65891"/>
    </source>
</evidence>
<dbReference type="SUPFAM" id="SSF64182">
    <property type="entry name" value="DHH phosphoesterases"/>
    <property type="match status" value="1"/>
</dbReference>
<dbReference type="PANTHER" id="PTHR13903:SF8">
    <property type="entry name" value="PIRIN"/>
    <property type="match status" value="1"/>
</dbReference>
<dbReference type="SMR" id="A0A0R0KN26"/>
<dbReference type="Pfam" id="PF02678">
    <property type="entry name" value="Pirin"/>
    <property type="match status" value="1"/>
</dbReference>
<name>A0A0R0KN26_SOYBN</name>
<feature type="domain" description="Pirin N-terminal" evidence="3">
    <location>
        <begin position="29"/>
        <end position="74"/>
    </location>
</feature>
<evidence type="ECO:0000256" key="2">
    <source>
        <dbReference type="RuleBase" id="RU003457"/>
    </source>
</evidence>
<dbReference type="AlphaFoldDB" id="A0A0R0KN26"/>
<reference evidence="5" key="2">
    <citation type="submission" date="2018-02" db="UniProtKB">
        <authorList>
            <consortium name="EnsemblPlants"/>
        </authorList>
    </citation>
    <scope>IDENTIFICATION</scope>
    <source>
        <strain evidence="5">Williams 82</strain>
    </source>
</reference>
<keyword evidence="6" id="KW-1185">Reference proteome</keyword>
<dbReference type="InterPro" id="IPR038763">
    <property type="entry name" value="DHH_sf"/>
</dbReference>
<evidence type="ECO:0000256" key="1">
    <source>
        <dbReference type="ARBA" id="ARBA00008416"/>
    </source>
</evidence>
<dbReference type="STRING" id="3847.A0A0R0KN26"/>
<proteinExistence type="inferred from homology"/>
<reference evidence="4 5" key="1">
    <citation type="journal article" date="2010" name="Nature">
        <title>Genome sequence of the palaeopolyploid soybean.</title>
        <authorList>
            <person name="Schmutz J."/>
            <person name="Cannon S.B."/>
            <person name="Schlueter J."/>
            <person name="Ma J."/>
            <person name="Mitros T."/>
            <person name="Nelson W."/>
            <person name="Hyten D.L."/>
            <person name="Song Q."/>
            <person name="Thelen J.J."/>
            <person name="Cheng J."/>
            <person name="Xu D."/>
            <person name="Hellsten U."/>
            <person name="May G.D."/>
            <person name="Yu Y."/>
            <person name="Sakurai T."/>
            <person name="Umezawa T."/>
            <person name="Bhattacharyya M.K."/>
            <person name="Sandhu D."/>
            <person name="Valliyodan B."/>
            <person name="Lindquist E."/>
            <person name="Peto M."/>
            <person name="Grant D."/>
            <person name="Shu S."/>
            <person name="Goodstein D."/>
            <person name="Barry K."/>
            <person name="Futrell-Griggs M."/>
            <person name="Abernathy B."/>
            <person name="Du J."/>
            <person name="Tian Z."/>
            <person name="Zhu L."/>
            <person name="Gill N."/>
            <person name="Joshi T."/>
            <person name="Libault M."/>
            <person name="Sethuraman A."/>
            <person name="Zhang X.-C."/>
            <person name="Shinozaki K."/>
            <person name="Nguyen H.T."/>
            <person name="Wing R.A."/>
            <person name="Cregan P."/>
            <person name="Specht J."/>
            <person name="Grimwood J."/>
            <person name="Rokhsar D."/>
            <person name="Stacey G."/>
            <person name="Shoemaker R.C."/>
            <person name="Jackson S.A."/>
        </authorList>
    </citation>
    <scope>NUCLEOTIDE SEQUENCE</scope>
    <source>
        <strain evidence="5">cv. Williams 82</strain>
        <tissue evidence="4">Callus</tissue>
    </source>
</reference>
<gene>
    <name evidence="4" type="ORF">GLYMA_03G069100</name>
</gene>
<reference evidence="4" key="3">
    <citation type="submission" date="2018-07" db="EMBL/GenBank/DDBJ databases">
        <title>WGS assembly of Glycine max.</title>
        <authorList>
            <person name="Schmutz J."/>
            <person name="Cannon S."/>
            <person name="Schlueter J."/>
            <person name="Ma J."/>
            <person name="Mitros T."/>
            <person name="Nelson W."/>
            <person name="Hyten D."/>
            <person name="Song Q."/>
            <person name="Thelen J."/>
            <person name="Cheng J."/>
            <person name="Xu D."/>
            <person name="Hellsten U."/>
            <person name="May G."/>
            <person name="Yu Y."/>
            <person name="Sakurai T."/>
            <person name="Umezawa T."/>
            <person name="Bhattacharyya M."/>
            <person name="Sandhu D."/>
            <person name="Valliyodan B."/>
            <person name="Lindquist E."/>
            <person name="Peto M."/>
            <person name="Grant D."/>
            <person name="Shu S."/>
            <person name="Goodstein D."/>
            <person name="Barry K."/>
            <person name="Futrell-Griggs M."/>
            <person name="Abernathy B."/>
            <person name="Du J."/>
            <person name="Tian Z."/>
            <person name="Zhu L."/>
            <person name="Gill N."/>
            <person name="Joshi T."/>
            <person name="Libault M."/>
            <person name="Sethuraman A."/>
            <person name="Zhang X."/>
            <person name="Shinozaki K."/>
            <person name="Nguyen H."/>
            <person name="Wing R."/>
            <person name="Cregan P."/>
            <person name="Specht J."/>
            <person name="Grimwood J."/>
            <person name="Rokhsar D."/>
            <person name="Stacey G."/>
            <person name="Shoemaker R."/>
            <person name="Jackson S."/>
        </authorList>
    </citation>
    <scope>NUCLEOTIDE SEQUENCE</scope>
    <source>
        <tissue evidence="4">Callus</tissue>
    </source>
</reference>
<sequence length="211" mass="23702">MEKGTSLPMEKVLKKVLAKSQHEGDGAVVRRGIGRSELKNLDPFLMLDHFSVSPPAGFPDHPHRGFEIVTYMLELAGILLDTANLRDPRCSSKDKYMASLLINGAPIITSADSRSVQIGMSCIGISIGQLLSHAENLAQEITRFQLSEKLRALIVVSGYYNDEKNFKREVLISMESAKQLESLLFFFDFNASRLPLKSLHFPVQKWPWKLQ</sequence>
<evidence type="ECO:0000313" key="6">
    <source>
        <dbReference type="Proteomes" id="UP000008827"/>
    </source>
</evidence>
<accession>A0A0R0KN26</accession>
<dbReference type="InterPro" id="IPR014710">
    <property type="entry name" value="RmlC-like_jellyroll"/>
</dbReference>
<dbReference type="InParanoid" id="A0A0R0KN26"/>
<evidence type="ECO:0000259" key="3">
    <source>
        <dbReference type="Pfam" id="PF02678"/>
    </source>
</evidence>
<evidence type="ECO:0000313" key="4">
    <source>
        <dbReference type="EMBL" id="KRH65891.1"/>
    </source>
</evidence>
<dbReference type="Gene3D" id="2.60.120.10">
    <property type="entry name" value="Jelly Rolls"/>
    <property type="match status" value="1"/>
</dbReference>
<organism evidence="4">
    <name type="scientific">Glycine max</name>
    <name type="common">Soybean</name>
    <name type="synonym">Glycine hispida</name>
    <dbReference type="NCBI Taxonomy" id="3847"/>
    <lineage>
        <taxon>Eukaryota</taxon>
        <taxon>Viridiplantae</taxon>
        <taxon>Streptophyta</taxon>
        <taxon>Embryophyta</taxon>
        <taxon>Tracheophyta</taxon>
        <taxon>Spermatophyta</taxon>
        <taxon>Magnoliopsida</taxon>
        <taxon>eudicotyledons</taxon>
        <taxon>Gunneridae</taxon>
        <taxon>Pentapetalae</taxon>
        <taxon>rosids</taxon>
        <taxon>fabids</taxon>
        <taxon>Fabales</taxon>
        <taxon>Fabaceae</taxon>
        <taxon>Papilionoideae</taxon>
        <taxon>50 kb inversion clade</taxon>
        <taxon>NPAAA clade</taxon>
        <taxon>indigoferoid/millettioid clade</taxon>
        <taxon>Phaseoleae</taxon>
        <taxon>Glycine</taxon>
        <taxon>Glycine subgen. Soja</taxon>
    </lineage>
</organism>